<comment type="similarity">
    <text evidence="8 9">Belongs to the cytochrome b5 family.</text>
</comment>
<dbReference type="Pfam" id="PF00173">
    <property type="entry name" value="Cyt-b5"/>
    <property type="match status" value="1"/>
</dbReference>
<dbReference type="InterPro" id="IPR012875">
    <property type="entry name" value="SDHF4"/>
</dbReference>
<dbReference type="Gene3D" id="3.10.120.10">
    <property type="entry name" value="Cytochrome b5-like heme/steroid binding domain"/>
    <property type="match status" value="1"/>
</dbReference>
<dbReference type="GO" id="GO:0046872">
    <property type="term" value="F:metal ion binding"/>
    <property type="evidence" value="ECO:0007669"/>
    <property type="project" value="UniProtKB-UniRule"/>
</dbReference>
<evidence type="ECO:0000256" key="6">
    <source>
        <dbReference type="ARBA" id="ARBA00023004"/>
    </source>
</evidence>
<keyword evidence="3 9" id="KW-0349">Heme</keyword>
<proteinExistence type="inferred from homology"/>
<evidence type="ECO:0000256" key="1">
    <source>
        <dbReference type="ARBA" id="ARBA00004370"/>
    </source>
</evidence>
<dbReference type="PANTHER" id="PTHR19359:SF41">
    <property type="entry name" value="GEO08203P1"/>
    <property type="match status" value="1"/>
</dbReference>
<dbReference type="InterPro" id="IPR050668">
    <property type="entry name" value="Cytochrome_b5"/>
</dbReference>
<evidence type="ECO:0000313" key="13">
    <source>
        <dbReference type="Proteomes" id="UP000494206"/>
    </source>
</evidence>
<feature type="compositionally biased region" description="Basic and acidic residues" evidence="10">
    <location>
        <begin position="206"/>
        <end position="219"/>
    </location>
</feature>
<dbReference type="PRINTS" id="PR00363">
    <property type="entry name" value="CYTOCHROMEB5"/>
</dbReference>
<evidence type="ECO:0000256" key="4">
    <source>
        <dbReference type="ARBA" id="ARBA00022692"/>
    </source>
</evidence>
<dbReference type="FunFam" id="3.10.120.10:FF:000002">
    <property type="entry name" value="Cytochrome b5 type B"/>
    <property type="match status" value="1"/>
</dbReference>
<evidence type="ECO:0000313" key="12">
    <source>
        <dbReference type="EMBL" id="CAB3408587.1"/>
    </source>
</evidence>
<keyword evidence="7" id="KW-0472">Membrane</keyword>
<dbReference type="EMBL" id="CADEPM010000007">
    <property type="protein sequence ID" value="CAB3408587.1"/>
    <property type="molecule type" value="Genomic_DNA"/>
</dbReference>
<dbReference type="Proteomes" id="UP000494206">
    <property type="component" value="Unassembled WGS sequence"/>
</dbReference>
<feature type="region of interest" description="Disordered" evidence="10">
    <location>
        <begin position="179"/>
        <end position="219"/>
    </location>
</feature>
<keyword evidence="6 9" id="KW-0408">Iron</keyword>
<dbReference type="GO" id="GO:0016020">
    <property type="term" value="C:membrane"/>
    <property type="evidence" value="ECO:0007669"/>
    <property type="project" value="UniProtKB-SubCell"/>
</dbReference>
<comment type="similarity">
    <text evidence="2">Belongs to the SDHAF4 family.</text>
</comment>
<evidence type="ECO:0000256" key="7">
    <source>
        <dbReference type="ARBA" id="ARBA00023136"/>
    </source>
</evidence>
<dbReference type="Pfam" id="PF07896">
    <property type="entry name" value="DUF1674"/>
    <property type="match status" value="1"/>
</dbReference>
<organism evidence="12 13">
    <name type="scientific">Caenorhabditis bovis</name>
    <dbReference type="NCBI Taxonomy" id="2654633"/>
    <lineage>
        <taxon>Eukaryota</taxon>
        <taxon>Metazoa</taxon>
        <taxon>Ecdysozoa</taxon>
        <taxon>Nematoda</taxon>
        <taxon>Chromadorea</taxon>
        <taxon>Rhabditida</taxon>
        <taxon>Rhabditina</taxon>
        <taxon>Rhabditomorpha</taxon>
        <taxon>Rhabditoidea</taxon>
        <taxon>Rhabditidae</taxon>
        <taxon>Peloderinae</taxon>
        <taxon>Caenorhabditis</taxon>
    </lineage>
</organism>
<dbReference type="InterPro" id="IPR018506">
    <property type="entry name" value="Cyt_B5_heme-BS"/>
</dbReference>
<sequence length="219" mass="24123">MASDNLRVISLDEIQKHNSDQSCWIILSGKVYDVTKFLNEHPGGEEVITQLGGQDATEAFNDVGHSRDALEMTKEYLIGTIPEDAKPAVTKPSGSSADAGNSGNFVANFKEIMTSPTWTNFLIPTTMGIMNRISRSLVTGLRRLSNEVPKNSKKIDKNKIMVEKTPKGALDQVEEVYEDPFLKKHPNGINKETGEVGGPAGPEPTRYGDWERKGRVSDF</sequence>
<dbReference type="SMART" id="SM01117">
    <property type="entry name" value="Cyt-b5"/>
    <property type="match status" value="1"/>
</dbReference>
<dbReference type="InterPro" id="IPR001199">
    <property type="entry name" value="Cyt_B5-like_heme/steroid-bd"/>
</dbReference>
<dbReference type="PROSITE" id="PS00191">
    <property type="entry name" value="CYTOCHROME_B5_1"/>
    <property type="match status" value="1"/>
</dbReference>
<dbReference type="PROSITE" id="PS50255">
    <property type="entry name" value="CYTOCHROME_B5_2"/>
    <property type="match status" value="1"/>
</dbReference>
<dbReference type="AlphaFoldDB" id="A0A8S1F3U6"/>
<dbReference type="GO" id="GO:0020037">
    <property type="term" value="F:heme binding"/>
    <property type="evidence" value="ECO:0007669"/>
    <property type="project" value="UniProtKB-UniRule"/>
</dbReference>
<evidence type="ECO:0000256" key="5">
    <source>
        <dbReference type="ARBA" id="ARBA00022723"/>
    </source>
</evidence>
<evidence type="ECO:0000256" key="10">
    <source>
        <dbReference type="SAM" id="MobiDB-lite"/>
    </source>
</evidence>
<keyword evidence="4" id="KW-0812">Transmembrane</keyword>
<dbReference type="SUPFAM" id="SSF55856">
    <property type="entry name" value="Cytochrome b5-like heme/steroid binding domain"/>
    <property type="match status" value="1"/>
</dbReference>
<comment type="subcellular location">
    <subcellularLocation>
        <location evidence="1">Membrane</location>
    </subcellularLocation>
</comment>
<accession>A0A8S1F3U6</accession>
<keyword evidence="13" id="KW-1185">Reference proteome</keyword>
<dbReference type="OrthoDB" id="260519at2759"/>
<evidence type="ECO:0000256" key="9">
    <source>
        <dbReference type="RuleBase" id="RU362121"/>
    </source>
</evidence>
<reference evidence="12 13" key="1">
    <citation type="submission" date="2020-04" db="EMBL/GenBank/DDBJ databases">
        <authorList>
            <person name="Laetsch R D."/>
            <person name="Stevens L."/>
            <person name="Kumar S."/>
            <person name="Blaxter L. M."/>
        </authorList>
    </citation>
    <scope>NUCLEOTIDE SEQUENCE [LARGE SCALE GENOMIC DNA]</scope>
</reference>
<comment type="caution">
    <text evidence="12">The sequence shown here is derived from an EMBL/GenBank/DDBJ whole genome shotgun (WGS) entry which is preliminary data.</text>
</comment>
<name>A0A8S1F3U6_9PELO</name>
<evidence type="ECO:0000259" key="11">
    <source>
        <dbReference type="PROSITE" id="PS50255"/>
    </source>
</evidence>
<dbReference type="InterPro" id="IPR036400">
    <property type="entry name" value="Cyt_B5-like_heme/steroid_sf"/>
</dbReference>
<evidence type="ECO:0000256" key="2">
    <source>
        <dbReference type="ARBA" id="ARBA00005701"/>
    </source>
</evidence>
<protein>
    <recommendedName>
        <fullName evidence="11">Cytochrome b5 heme-binding domain-containing protein</fullName>
    </recommendedName>
</protein>
<gene>
    <name evidence="12" type="ORF">CBOVIS_LOCUS10349</name>
</gene>
<dbReference type="PANTHER" id="PTHR19359">
    <property type="entry name" value="CYTOCHROME B5"/>
    <property type="match status" value="1"/>
</dbReference>
<keyword evidence="5 9" id="KW-0479">Metal-binding</keyword>
<feature type="domain" description="Cytochrome b5 heme-binding" evidence="11">
    <location>
        <begin position="6"/>
        <end position="82"/>
    </location>
</feature>
<evidence type="ECO:0000256" key="8">
    <source>
        <dbReference type="ARBA" id="ARBA00038168"/>
    </source>
</evidence>
<evidence type="ECO:0000256" key="3">
    <source>
        <dbReference type="ARBA" id="ARBA00022617"/>
    </source>
</evidence>